<keyword evidence="2" id="KW-1133">Transmembrane helix</keyword>
<dbReference type="Proteomes" id="UP001515943">
    <property type="component" value="Unassembled WGS sequence"/>
</dbReference>
<feature type="region of interest" description="Disordered" evidence="1">
    <location>
        <begin position="213"/>
        <end position="260"/>
    </location>
</feature>
<keyword evidence="4" id="KW-1185">Reference proteome</keyword>
<feature type="transmembrane region" description="Helical" evidence="2">
    <location>
        <begin position="138"/>
        <end position="154"/>
    </location>
</feature>
<accession>A0ABX1FD91</accession>
<sequence>MAKPSTAAVMSVEEIGFLAGGPGRAVEAALARLMDGGLVRISREGLVTAVYQNGYGATTALEAYILSGLHGTARPIPQVVQVAMGSQEMGSLRHSLTARAMVRRKWGKAGGGTRAFRTLLILLAIASAISAIAFDGKLIALTVVLLFLTFLMRNKGRVTTLGKSVLLYAMRYPRGDADVVALHGLRRGGQRTRKSSSDSGGCGGGCSSSYDYSHHSCAGSSSNCSSSSSSSCSSSSSSCSSSSSSCSSSSSSSCSSSSSS</sequence>
<dbReference type="InterPro" id="IPR026467">
    <property type="entry name" value="Ser/Gly_Cys_C_dom"/>
</dbReference>
<dbReference type="NCBIfam" id="TIGR04222">
    <property type="entry name" value="near_uncomplex"/>
    <property type="match status" value="1"/>
</dbReference>
<evidence type="ECO:0000313" key="4">
    <source>
        <dbReference type="Proteomes" id="UP001515943"/>
    </source>
</evidence>
<comment type="caution">
    <text evidence="3">The sequence shown here is derived from an EMBL/GenBank/DDBJ whole genome shotgun (WGS) entry which is preliminary data.</text>
</comment>
<keyword evidence="2" id="KW-0472">Membrane</keyword>
<dbReference type="RefSeq" id="WP_167971453.1">
    <property type="nucleotide sequence ID" value="NZ_VSRL01000016.1"/>
</dbReference>
<keyword evidence="2" id="KW-0812">Transmembrane</keyword>
<gene>
    <name evidence="3" type="ORF">FXN61_07090</name>
</gene>
<proteinExistence type="predicted"/>
<organism evidence="3 4">
    <name type="scientific">Lentzea indica</name>
    <dbReference type="NCBI Taxonomy" id="2604800"/>
    <lineage>
        <taxon>Bacteria</taxon>
        <taxon>Bacillati</taxon>
        <taxon>Actinomycetota</taxon>
        <taxon>Actinomycetes</taxon>
        <taxon>Pseudonocardiales</taxon>
        <taxon>Pseudonocardiaceae</taxon>
        <taxon>Lentzea</taxon>
    </lineage>
</organism>
<protein>
    <submittedName>
        <fullName evidence="3">TIGR04222 domain-containing membrane protein</fullName>
    </submittedName>
</protein>
<feature type="transmembrane region" description="Helical" evidence="2">
    <location>
        <begin position="114"/>
        <end position="132"/>
    </location>
</feature>
<evidence type="ECO:0000256" key="2">
    <source>
        <dbReference type="SAM" id="Phobius"/>
    </source>
</evidence>
<evidence type="ECO:0000313" key="3">
    <source>
        <dbReference type="EMBL" id="NKE56608.1"/>
    </source>
</evidence>
<reference evidence="3 4" key="1">
    <citation type="submission" date="2019-08" db="EMBL/GenBank/DDBJ databases">
        <title>Lentzea from Indian Himalayas.</title>
        <authorList>
            <person name="Mandal S."/>
            <person name="Mallick Gupta A."/>
            <person name="Maiti P.K."/>
            <person name="Sarkar J."/>
            <person name="Mandal S."/>
        </authorList>
    </citation>
    <scope>NUCLEOTIDE SEQUENCE [LARGE SCALE GENOMIC DNA]</scope>
    <source>
        <strain evidence="3 4">PSKA42</strain>
    </source>
</reference>
<dbReference type="EMBL" id="VSRL01000016">
    <property type="protein sequence ID" value="NKE56608.1"/>
    <property type="molecule type" value="Genomic_DNA"/>
</dbReference>
<name>A0ABX1FD91_9PSEU</name>
<feature type="compositionally biased region" description="Low complexity" evidence="1">
    <location>
        <begin position="220"/>
        <end position="260"/>
    </location>
</feature>
<evidence type="ECO:0000256" key="1">
    <source>
        <dbReference type="SAM" id="MobiDB-lite"/>
    </source>
</evidence>